<feature type="transmembrane region" description="Helical" evidence="9">
    <location>
        <begin position="111"/>
        <end position="133"/>
    </location>
</feature>
<evidence type="ECO:0000256" key="4">
    <source>
        <dbReference type="ARBA" id="ARBA00022519"/>
    </source>
</evidence>
<organism evidence="10 11">
    <name type="scientific">SAR324 cluster bacterium</name>
    <dbReference type="NCBI Taxonomy" id="2024889"/>
    <lineage>
        <taxon>Bacteria</taxon>
        <taxon>Deltaproteobacteria</taxon>
        <taxon>SAR324 cluster</taxon>
    </lineage>
</organism>
<feature type="transmembrane region" description="Helical" evidence="9">
    <location>
        <begin position="79"/>
        <end position="99"/>
    </location>
</feature>
<dbReference type="Pfam" id="PF04143">
    <property type="entry name" value="Sulf_transp"/>
    <property type="match status" value="1"/>
</dbReference>
<evidence type="ECO:0000256" key="9">
    <source>
        <dbReference type="SAM" id="Phobius"/>
    </source>
</evidence>
<sequence length="141" mass="15011">MHPYLVALLGGIILGLASTLFMLFNGRVLGISGIFKGLIMPMKGDIQWRLSFILGMLMTGAIYFAIHPQAFDNQISRSFYAYALAGLLVGMGTAFGSGCTSGHGICGISRLSLRSTLATITFMLTGAVSVYLVQHLMGGEI</sequence>
<protein>
    <submittedName>
        <fullName evidence="10">YeeE/YedE</fullName>
    </submittedName>
</protein>
<evidence type="ECO:0000256" key="2">
    <source>
        <dbReference type="ARBA" id="ARBA00022448"/>
    </source>
</evidence>
<keyword evidence="5 9" id="KW-0812">Transmembrane</keyword>
<dbReference type="InterPro" id="IPR007272">
    <property type="entry name" value="Sulf_transp_TsuA/YedE"/>
</dbReference>
<dbReference type="AlphaFoldDB" id="A0A2A4T9G4"/>
<proteinExistence type="inferred from homology"/>
<accession>A0A2A4T9G4</accession>
<feature type="transmembrane region" description="Helical" evidence="9">
    <location>
        <begin position="46"/>
        <end position="67"/>
    </location>
</feature>
<evidence type="ECO:0000313" key="10">
    <source>
        <dbReference type="EMBL" id="PCI30004.1"/>
    </source>
</evidence>
<comment type="similarity">
    <text evidence="8">Belongs to the TsuA/YedE (TC 9.B.102) family.</text>
</comment>
<evidence type="ECO:0000256" key="5">
    <source>
        <dbReference type="ARBA" id="ARBA00022692"/>
    </source>
</evidence>
<evidence type="ECO:0000256" key="1">
    <source>
        <dbReference type="ARBA" id="ARBA00004429"/>
    </source>
</evidence>
<comment type="caution">
    <text evidence="10">The sequence shown here is derived from an EMBL/GenBank/DDBJ whole genome shotgun (WGS) entry which is preliminary data.</text>
</comment>
<reference evidence="11" key="1">
    <citation type="submission" date="2017-08" db="EMBL/GenBank/DDBJ databases">
        <title>A dynamic microbial community with high functional redundancy inhabits the cold, oxic subseafloor aquifer.</title>
        <authorList>
            <person name="Tully B.J."/>
            <person name="Wheat C.G."/>
            <person name="Glazer B.T."/>
            <person name="Huber J.A."/>
        </authorList>
    </citation>
    <scope>NUCLEOTIDE SEQUENCE [LARGE SCALE GENOMIC DNA]</scope>
</reference>
<dbReference type="GO" id="GO:0005886">
    <property type="term" value="C:plasma membrane"/>
    <property type="evidence" value="ECO:0007669"/>
    <property type="project" value="UniProtKB-SubCell"/>
</dbReference>
<evidence type="ECO:0000256" key="7">
    <source>
        <dbReference type="ARBA" id="ARBA00023136"/>
    </source>
</evidence>
<dbReference type="Proteomes" id="UP000218113">
    <property type="component" value="Unassembled WGS sequence"/>
</dbReference>
<feature type="transmembrane region" description="Helical" evidence="9">
    <location>
        <begin position="6"/>
        <end position="25"/>
    </location>
</feature>
<evidence type="ECO:0000256" key="3">
    <source>
        <dbReference type="ARBA" id="ARBA00022475"/>
    </source>
</evidence>
<evidence type="ECO:0000313" key="11">
    <source>
        <dbReference type="Proteomes" id="UP000218113"/>
    </source>
</evidence>
<dbReference type="EMBL" id="NVSR01000008">
    <property type="protein sequence ID" value="PCI30004.1"/>
    <property type="molecule type" value="Genomic_DNA"/>
</dbReference>
<dbReference type="PANTHER" id="PTHR30574">
    <property type="entry name" value="INNER MEMBRANE PROTEIN YEDE"/>
    <property type="match status" value="1"/>
</dbReference>
<evidence type="ECO:0000256" key="8">
    <source>
        <dbReference type="ARBA" id="ARBA00035655"/>
    </source>
</evidence>
<name>A0A2A4T9G4_9DELT</name>
<keyword evidence="3" id="KW-1003">Cell membrane</keyword>
<keyword evidence="4" id="KW-0997">Cell inner membrane</keyword>
<keyword evidence="2" id="KW-0813">Transport</keyword>
<dbReference type="PANTHER" id="PTHR30574:SF1">
    <property type="entry name" value="SULPHUR TRANSPORT DOMAIN-CONTAINING PROTEIN"/>
    <property type="match status" value="1"/>
</dbReference>
<evidence type="ECO:0000256" key="6">
    <source>
        <dbReference type="ARBA" id="ARBA00022989"/>
    </source>
</evidence>
<comment type="subcellular location">
    <subcellularLocation>
        <location evidence="1">Cell inner membrane</location>
        <topology evidence="1">Multi-pass membrane protein</topology>
    </subcellularLocation>
</comment>
<keyword evidence="7 9" id="KW-0472">Membrane</keyword>
<keyword evidence="6 9" id="KW-1133">Transmembrane helix</keyword>
<gene>
    <name evidence="10" type="ORF">COB67_02725</name>
</gene>